<evidence type="ECO:0000256" key="7">
    <source>
        <dbReference type="ARBA" id="ARBA00023048"/>
    </source>
</evidence>
<dbReference type="PRINTS" id="PR01300">
    <property type="entry name" value="PYOCINKILLER"/>
</dbReference>
<accession>A0ABY1ZD84</accession>
<dbReference type="InterPro" id="IPR037146">
    <property type="entry name" value="Colicin/pyocin_DNase_dom_sf"/>
</dbReference>
<dbReference type="Proteomes" id="UP000313645">
    <property type="component" value="Unassembled WGS sequence"/>
</dbReference>
<evidence type="ECO:0000259" key="8">
    <source>
        <dbReference type="SMART" id="SM00507"/>
    </source>
</evidence>
<evidence type="ECO:0000256" key="5">
    <source>
        <dbReference type="ARBA" id="ARBA00022801"/>
    </source>
</evidence>
<evidence type="ECO:0000256" key="6">
    <source>
        <dbReference type="ARBA" id="ARBA00023022"/>
    </source>
</evidence>
<evidence type="ECO:0000256" key="1">
    <source>
        <dbReference type="ARBA" id="ARBA00006811"/>
    </source>
</evidence>
<keyword evidence="6" id="KW-0044">Antibiotic</keyword>
<feature type="domain" description="HNH nuclease" evidence="8">
    <location>
        <begin position="115"/>
        <end position="168"/>
    </location>
</feature>
<keyword evidence="10" id="KW-1185">Reference proteome</keyword>
<keyword evidence="3" id="KW-0540">Nuclease</keyword>
<dbReference type="RefSeq" id="WP_131484287.1">
    <property type="nucleotide sequence ID" value="NZ_SJDL01000108.1"/>
</dbReference>
<dbReference type="InterPro" id="IPR044925">
    <property type="entry name" value="His-Me_finger_sf"/>
</dbReference>
<protein>
    <recommendedName>
        <fullName evidence="8">HNH nuclease domain-containing protein</fullName>
    </recommendedName>
</protein>
<evidence type="ECO:0000256" key="3">
    <source>
        <dbReference type="ARBA" id="ARBA00022722"/>
    </source>
</evidence>
<evidence type="ECO:0000256" key="2">
    <source>
        <dbReference type="ARBA" id="ARBA00022529"/>
    </source>
</evidence>
<reference evidence="9 10" key="1">
    <citation type="submission" date="2019-02" db="EMBL/GenBank/DDBJ databases">
        <title>Marinobacter halodurans sp. nov., a marine bacterium isolated from sea tidal flat.</title>
        <authorList>
            <person name="Yoo Y."/>
            <person name="Lee D.W."/>
            <person name="Kim B.S."/>
            <person name="Kim J.-J."/>
        </authorList>
    </citation>
    <scope>NUCLEOTIDE SEQUENCE [LARGE SCALE GENOMIC DNA]</scope>
    <source>
        <strain evidence="9 10">YJ-S3-2</strain>
    </source>
</reference>
<proteinExistence type="inferred from homology"/>
<name>A0ABY1ZD84_9GAMM</name>
<organism evidence="9 10">
    <name type="scientific">Marinobacter halodurans</name>
    <dbReference type="NCBI Taxonomy" id="2528979"/>
    <lineage>
        <taxon>Bacteria</taxon>
        <taxon>Pseudomonadati</taxon>
        <taxon>Pseudomonadota</taxon>
        <taxon>Gammaproteobacteria</taxon>
        <taxon>Pseudomonadales</taxon>
        <taxon>Marinobacteraceae</taxon>
        <taxon>Marinobacter</taxon>
    </lineage>
</organism>
<sequence>MPYEKSGLAPAGYPHPSEEQIELIVSFPADSGIEPLYLVFRKTARDERGVVTGQGEDIIGTWLENAGKDLGAPVPSQIADRLRGREFSNFDSFREAFWLEVANAEELLAQFGSRNQKTIKAGRAPYARIGDQAGKRNRFEIHHVEEIRNGGSVYDVSNMRVLTPSRHIEIHREPL</sequence>
<gene>
    <name evidence="9" type="ORF">EZI54_23555</name>
</gene>
<keyword evidence="7" id="KW-0078">Bacteriocin</keyword>
<keyword evidence="2" id="KW-0929">Antimicrobial</keyword>
<dbReference type="SMART" id="SM00507">
    <property type="entry name" value="HNHc"/>
    <property type="match status" value="1"/>
</dbReference>
<dbReference type="InterPro" id="IPR003060">
    <property type="entry name" value="Pyocin_killer"/>
</dbReference>
<keyword evidence="4" id="KW-0255">Endonuclease</keyword>
<evidence type="ECO:0000313" key="10">
    <source>
        <dbReference type="Proteomes" id="UP000313645"/>
    </source>
</evidence>
<dbReference type="EMBL" id="SJDL01000108">
    <property type="protein sequence ID" value="TBW45312.1"/>
    <property type="molecule type" value="Genomic_DNA"/>
</dbReference>
<comment type="caution">
    <text evidence="9">The sequence shown here is derived from an EMBL/GenBank/DDBJ whole genome shotgun (WGS) entry which is preliminary data.</text>
</comment>
<evidence type="ECO:0000313" key="9">
    <source>
        <dbReference type="EMBL" id="TBW45312.1"/>
    </source>
</evidence>
<dbReference type="Pfam" id="PF21431">
    <property type="entry name" value="Col-Pyo_DNase"/>
    <property type="match status" value="1"/>
</dbReference>
<comment type="similarity">
    <text evidence="1">Belongs to the colicin/pyosin nuclease family.</text>
</comment>
<keyword evidence="5" id="KW-0378">Hydrolase</keyword>
<dbReference type="InterPro" id="IPR003615">
    <property type="entry name" value="HNH_nuc"/>
</dbReference>
<dbReference type="Gene3D" id="3.90.540.10">
    <property type="entry name" value="Colicin/pyocin, DNase domain"/>
    <property type="match status" value="1"/>
</dbReference>
<evidence type="ECO:0000256" key="4">
    <source>
        <dbReference type="ARBA" id="ARBA00022759"/>
    </source>
</evidence>
<dbReference type="SUPFAM" id="SSF54060">
    <property type="entry name" value="His-Me finger endonucleases"/>
    <property type="match status" value="1"/>
</dbReference>